<evidence type="ECO:0000256" key="1">
    <source>
        <dbReference type="SAM" id="Phobius"/>
    </source>
</evidence>
<dbReference type="PANTHER" id="PTHR38775">
    <property type="entry name" value="INNER MEMBRANE PROTEIN-RELATED"/>
    <property type="match status" value="1"/>
</dbReference>
<organism evidence="2 3">
    <name type="scientific">Shewanella septentrionalis</name>
    <dbReference type="NCBI Taxonomy" id="2952223"/>
    <lineage>
        <taxon>Bacteria</taxon>
        <taxon>Pseudomonadati</taxon>
        <taxon>Pseudomonadota</taxon>
        <taxon>Gammaproteobacteria</taxon>
        <taxon>Alteromonadales</taxon>
        <taxon>Shewanellaceae</taxon>
        <taxon>Shewanella</taxon>
    </lineage>
</organism>
<dbReference type="InterPro" id="IPR009525">
    <property type="entry name" value="DUF1145"/>
</dbReference>
<name>A0A9X2WTN9_9GAMM</name>
<dbReference type="PANTHER" id="PTHR38775:SF1">
    <property type="entry name" value="INNER MEMBRANE PROTEIN"/>
    <property type="match status" value="1"/>
</dbReference>
<keyword evidence="1" id="KW-0472">Membrane</keyword>
<keyword evidence="1" id="KW-0812">Transmembrane</keyword>
<dbReference type="RefSeq" id="WP_261272353.1">
    <property type="nucleotide sequence ID" value="NZ_JAMTCC010000010.1"/>
</dbReference>
<dbReference type="EMBL" id="JAMTCC010000010">
    <property type="protein sequence ID" value="MCT7945276.1"/>
    <property type="molecule type" value="Genomic_DNA"/>
</dbReference>
<dbReference type="AlphaFoldDB" id="A0A9X2WTN9"/>
<evidence type="ECO:0000313" key="2">
    <source>
        <dbReference type="EMBL" id="MCT7945276.1"/>
    </source>
</evidence>
<reference evidence="2" key="1">
    <citation type="journal article" date="2023" name="Int. J. Syst. Evol. Microbiol.">
        <title>&lt;i&gt;Shewanella septentrionalis&lt;/i&gt; sp. nov. and &lt;i&gt;Shewanella holmiensis&lt;/i&gt; sp. nov., isolated from Baltic Sea water and sediments.</title>
        <authorList>
            <person name="Martin-Rodriguez A.J."/>
            <person name="Thorell K."/>
            <person name="Joffre E."/>
            <person name="Jensie-Markopoulos S."/>
            <person name="Moore E.R.B."/>
            <person name="Sjoling A."/>
        </authorList>
    </citation>
    <scope>NUCLEOTIDE SEQUENCE</scope>
    <source>
        <strain evidence="2">SP1W3</strain>
    </source>
</reference>
<feature type="transmembrane region" description="Helical" evidence="1">
    <location>
        <begin position="6"/>
        <end position="27"/>
    </location>
</feature>
<keyword evidence="1" id="KW-1133">Transmembrane helix</keyword>
<dbReference type="Proteomes" id="UP001155604">
    <property type="component" value="Unassembled WGS sequence"/>
</dbReference>
<feature type="transmembrane region" description="Helical" evidence="1">
    <location>
        <begin position="34"/>
        <end position="60"/>
    </location>
</feature>
<keyword evidence="3" id="KW-1185">Reference proteome</keyword>
<proteinExistence type="predicted"/>
<feature type="transmembrane region" description="Helical" evidence="1">
    <location>
        <begin position="66"/>
        <end position="85"/>
    </location>
</feature>
<comment type="caution">
    <text evidence="2">The sequence shown here is derived from an EMBL/GenBank/DDBJ whole genome shotgun (WGS) entry which is preliminary data.</text>
</comment>
<sequence length="94" mass="10707">MKAMPLLINLGKAITLIAWLMMAYNLVMSFEGNVAIILNILFGITCMMHCFQVAIFHMLFKTLLPLTKLDYLQVFIFGIFSLLAYRQKVMTPAS</sequence>
<accession>A0A9X2WTN9</accession>
<protein>
    <submittedName>
        <fullName evidence="2">DUF1145 domain-containing protein</fullName>
    </submittedName>
</protein>
<dbReference type="Pfam" id="PF06611">
    <property type="entry name" value="DUF1145"/>
    <property type="match status" value="1"/>
</dbReference>
<gene>
    <name evidence="2" type="ORF">NE536_07805</name>
</gene>
<evidence type="ECO:0000313" key="3">
    <source>
        <dbReference type="Proteomes" id="UP001155604"/>
    </source>
</evidence>